<keyword evidence="2" id="KW-1185">Reference proteome</keyword>
<protein>
    <submittedName>
        <fullName evidence="1">Uncharacterized protein</fullName>
    </submittedName>
</protein>
<reference evidence="2" key="1">
    <citation type="journal article" date="2019" name="Int. J. Syst. Evol. Microbiol.">
        <title>The Global Catalogue of Microorganisms (GCM) 10K type strain sequencing project: providing services to taxonomists for standard genome sequencing and annotation.</title>
        <authorList>
            <consortium name="The Broad Institute Genomics Platform"/>
            <consortium name="The Broad Institute Genome Sequencing Center for Infectious Disease"/>
            <person name="Wu L."/>
            <person name="Ma J."/>
        </authorList>
    </citation>
    <scope>NUCLEOTIDE SEQUENCE [LARGE SCALE GENOMIC DNA]</scope>
    <source>
        <strain evidence="2">JCM 17924</strain>
    </source>
</reference>
<sequence length="306" mass="34571">MLVTSKLPTNRSDMEISEYNQISDDLRKLIEPLKRGESATYRLTNAGVKQMAVDSAGNEVPVTKFPPSVNLTAEATIFDPHLRADVEIMAKQGTKTVGQGRNREVVPVLAEIEFRDGLLTVTDKQVGIYEFLELHPANKTCVIPGHQSLTGYKFERVQPAKDAKNEAKTVEQSIAVMSTLATYDYETLKGVAKRLKLPTNTDRDSMFTSLVKLAQQDSDRVFRALADEAVQVEALIANAEQEKVIEWEAAERRYVYTETRQRVLEIPSGNHQEELLSYLLDNQGQTTRRQLQRVYDEKLAKKNKKK</sequence>
<comment type="caution">
    <text evidence="1">The sequence shown here is derived from an EMBL/GenBank/DDBJ whole genome shotgun (WGS) entry which is preliminary data.</text>
</comment>
<proteinExistence type="predicted"/>
<dbReference type="Proteomes" id="UP001500454">
    <property type="component" value="Unassembled WGS sequence"/>
</dbReference>
<accession>A0ABP8JKH9</accession>
<evidence type="ECO:0000313" key="2">
    <source>
        <dbReference type="Proteomes" id="UP001500454"/>
    </source>
</evidence>
<name>A0ABP8JKH9_9BACT</name>
<organism evidence="1 2">
    <name type="scientific">Hymenobacter koreensis</name>
    <dbReference type="NCBI Taxonomy" id="1084523"/>
    <lineage>
        <taxon>Bacteria</taxon>
        <taxon>Pseudomonadati</taxon>
        <taxon>Bacteroidota</taxon>
        <taxon>Cytophagia</taxon>
        <taxon>Cytophagales</taxon>
        <taxon>Hymenobacteraceae</taxon>
        <taxon>Hymenobacter</taxon>
    </lineage>
</organism>
<evidence type="ECO:0000313" key="1">
    <source>
        <dbReference type="EMBL" id="GAA4391855.1"/>
    </source>
</evidence>
<gene>
    <name evidence="1" type="ORF">GCM10023186_41630</name>
</gene>
<dbReference type="EMBL" id="BAABHA010000015">
    <property type="protein sequence ID" value="GAA4391855.1"/>
    <property type="molecule type" value="Genomic_DNA"/>
</dbReference>